<gene>
    <name evidence="1" type="ORF">MHEC_44870</name>
</gene>
<dbReference type="AlphaFoldDB" id="A0A2G8BBT4"/>
<evidence type="ECO:0000313" key="1">
    <source>
        <dbReference type="EMBL" id="BCO38054.1"/>
    </source>
</evidence>
<protein>
    <submittedName>
        <fullName evidence="1">Uncharacterized protein</fullName>
    </submittedName>
</protein>
<name>A0A2G8BBT4_9MYCO</name>
<dbReference type="STRING" id="110505.ACT16_19635"/>
<keyword evidence="2" id="KW-1185">Reference proteome</keyword>
<organism evidence="1 2">
    <name type="scientific">Mycobacterium heckeshornense</name>
    <dbReference type="NCBI Taxonomy" id="110505"/>
    <lineage>
        <taxon>Bacteria</taxon>
        <taxon>Bacillati</taxon>
        <taxon>Actinomycetota</taxon>
        <taxon>Actinomycetes</taxon>
        <taxon>Mycobacteriales</taxon>
        <taxon>Mycobacteriaceae</taxon>
        <taxon>Mycobacterium</taxon>
    </lineage>
</organism>
<dbReference type="OrthoDB" id="4736746at2"/>
<proteinExistence type="predicted"/>
<reference evidence="1 2" key="1">
    <citation type="submission" date="2020-12" db="EMBL/GenBank/DDBJ databases">
        <title>Complete genome sequence of Mycobacterium heckeshornense JCM 15655T, closely related to a pathogenic non-tuberculous mycobacterial species Mycobacterium xenopi.</title>
        <authorList>
            <person name="Yoshida M."/>
            <person name="Fukano H."/>
            <person name="Asakura T."/>
            <person name="Suzuki M."/>
            <person name="Hoshino Y."/>
        </authorList>
    </citation>
    <scope>NUCLEOTIDE SEQUENCE [LARGE SCALE GENOMIC DNA]</scope>
    <source>
        <strain evidence="1 2">JCM 15655</strain>
    </source>
</reference>
<accession>A0A2G8BBT4</accession>
<dbReference type="RefSeq" id="WP_048893135.1">
    <property type="nucleotide sequence ID" value="NZ_AP024237.1"/>
</dbReference>
<evidence type="ECO:0000313" key="2">
    <source>
        <dbReference type="Proteomes" id="UP000595446"/>
    </source>
</evidence>
<dbReference type="EMBL" id="AP024237">
    <property type="protein sequence ID" value="BCO38054.1"/>
    <property type="molecule type" value="Genomic_DNA"/>
</dbReference>
<dbReference type="Proteomes" id="UP000595446">
    <property type="component" value="Chromosome"/>
</dbReference>
<sequence length="79" mass="8552">MSRFKPGDRVRVVSVTDEGREPITDAAHPDAIDWTGTPLIGAVGVVTNVFADRQTRNNIRLDHLVEAVAFPDAGLEPEA</sequence>